<keyword evidence="2" id="KW-1185">Reference proteome</keyword>
<name>A0ABW1SRP9_9LACO</name>
<gene>
    <name evidence="1" type="ORF">ACFP1G_04885</name>
</gene>
<accession>A0ABW1SRP9</accession>
<evidence type="ECO:0000313" key="1">
    <source>
        <dbReference type="EMBL" id="MFC6206812.1"/>
    </source>
</evidence>
<dbReference type="RefSeq" id="WP_164506490.1">
    <property type="nucleotide sequence ID" value="NZ_JBHSSK010000014.1"/>
</dbReference>
<sequence>MKNIKSWLIVLAVALVGAIGLLAYTAYQQAQESTVPVENTTSNQD</sequence>
<comment type="caution">
    <text evidence="1">The sequence shown here is derived from an EMBL/GenBank/DDBJ whole genome shotgun (WGS) entry which is preliminary data.</text>
</comment>
<dbReference type="EMBL" id="JBHSSK010000014">
    <property type="protein sequence ID" value="MFC6206812.1"/>
    <property type="molecule type" value="Genomic_DNA"/>
</dbReference>
<dbReference type="Proteomes" id="UP001596254">
    <property type="component" value="Unassembled WGS sequence"/>
</dbReference>
<evidence type="ECO:0008006" key="3">
    <source>
        <dbReference type="Google" id="ProtNLM"/>
    </source>
</evidence>
<protein>
    <recommendedName>
        <fullName evidence="3">Methanol dehydrogenase</fullName>
    </recommendedName>
</protein>
<organism evidence="1 2">
    <name type="scientific">Levilactobacillus tongjiangensis</name>
    <dbReference type="NCBI Taxonomy" id="2486023"/>
    <lineage>
        <taxon>Bacteria</taxon>
        <taxon>Bacillati</taxon>
        <taxon>Bacillota</taxon>
        <taxon>Bacilli</taxon>
        <taxon>Lactobacillales</taxon>
        <taxon>Lactobacillaceae</taxon>
        <taxon>Levilactobacillus</taxon>
    </lineage>
</organism>
<proteinExistence type="predicted"/>
<evidence type="ECO:0000313" key="2">
    <source>
        <dbReference type="Proteomes" id="UP001596254"/>
    </source>
</evidence>
<reference evidence="2" key="1">
    <citation type="journal article" date="2019" name="Int. J. Syst. Evol. Microbiol.">
        <title>The Global Catalogue of Microorganisms (GCM) 10K type strain sequencing project: providing services to taxonomists for standard genome sequencing and annotation.</title>
        <authorList>
            <consortium name="The Broad Institute Genomics Platform"/>
            <consortium name="The Broad Institute Genome Sequencing Center for Infectious Disease"/>
            <person name="Wu L."/>
            <person name="Ma J."/>
        </authorList>
    </citation>
    <scope>NUCLEOTIDE SEQUENCE [LARGE SCALE GENOMIC DNA]</scope>
    <source>
        <strain evidence="2">CCM 8905</strain>
    </source>
</reference>